<dbReference type="AlphaFoldDB" id="A0A392MBU7"/>
<dbReference type="GO" id="GO:0043531">
    <property type="term" value="F:ADP binding"/>
    <property type="evidence" value="ECO:0007669"/>
    <property type="project" value="InterPro"/>
</dbReference>
<dbReference type="Gene3D" id="1.20.5.4130">
    <property type="match status" value="1"/>
</dbReference>
<dbReference type="SUPFAM" id="SSF52540">
    <property type="entry name" value="P-loop containing nucleoside triphosphate hydrolases"/>
    <property type="match status" value="1"/>
</dbReference>
<organism evidence="6 7">
    <name type="scientific">Trifolium medium</name>
    <dbReference type="NCBI Taxonomy" id="97028"/>
    <lineage>
        <taxon>Eukaryota</taxon>
        <taxon>Viridiplantae</taxon>
        <taxon>Streptophyta</taxon>
        <taxon>Embryophyta</taxon>
        <taxon>Tracheophyta</taxon>
        <taxon>Spermatophyta</taxon>
        <taxon>Magnoliopsida</taxon>
        <taxon>eudicotyledons</taxon>
        <taxon>Gunneridae</taxon>
        <taxon>Pentapetalae</taxon>
        <taxon>rosids</taxon>
        <taxon>fabids</taxon>
        <taxon>Fabales</taxon>
        <taxon>Fabaceae</taxon>
        <taxon>Papilionoideae</taxon>
        <taxon>50 kb inversion clade</taxon>
        <taxon>NPAAA clade</taxon>
        <taxon>Hologalegina</taxon>
        <taxon>IRL clade</taxon>
        <taxon>Trifolieae</taxon>
        <taxon>Trifolium</taxon>
    </lineage>
</organism>
<feature type="non-terminal residue" evidence="6">
    <location>
        <position position="291"/>
    </location>
</feature>
<keyword evidence="2" id="KW-0547">Nucleotide-binding</keyword>
<evidence type="ECO:0000313" key="7">
    <source>
        <dbReference type="Proteomes" id="UP000265520"/>
    </source>
</evidence>
<dbReference type="PANTHER" id="PTHR23155">
    <property type="entry name" value="DISEASE RESISTANCE PROTEIN RP"/>
    <property type="match status" value="1"/>
</dbReference>
<dbReference type="Pfam" id="PF18052">
    <property type="entry name" value="Rx_N"/>
    <property type="match status" value="1"/>
</dbReference>
<name>A0A392MBU7_9FABA</name>
<evidence type="ECO:0000256" key="3">
    <source>
        <dbReference type="ARBA" id="ARBA00022821"/>
    </source>
</evidence>
<evidence type="ECO:0000259" key="5">
    <source>
        <dbReference type="Pfam" id="PF23559"/>
    </source>
</evidence>
<feature type="domain" description="Disease resistance N-terminal" evidence="4">
    <location>
        <begin position="2"/>
        <end position="66"/>
    </location>
</feature>
<dbReference type="InterPro" id="IPR042197">
    <property type="entry name" value="Apaf_helical"/>
</dbReference>
<dbReference type="Proteomes" id="UP000265520">
    <property type="component" value="Unassembled WGS sequence"/>
</dbReference>
<feature type="domain" description="Disease resistance protein winged helix" evidence="5">
    <location>
        <begin position="207"/>
        <end position="279"/>
    </location>
</feature>
<dbReference type="Gene3D" id="1.10.10.10">
    <property type="entry name" value="Winged helix-like DNA-binding domain superfamily/Winged helix DNA-binding domain"/>
    <property type="match status" value="1"/>
</dbReference>
<dbReference type="InterPro" id="IPR027417">
    <property type="entry name" value="P-loop_NTPase"/>
</dbReference>
<dbReference type="InterPro" id="IPR036388">
    <property type="entry name" value="WH-like_DNA-bd_sf"/>
</dbReference>
<evidence type="ECO:0000313" key="6">
    <source>
        <dbReference type="EMBL" id="MCH84268.1"/>
    </source>
</evidence>
<evidence type="ECO:0000259" key="4">
    <source>
        <dbReference type="Pfam" id="PF18052"/>
    </source>
</evidence>
<dbReference type="Pfam" id="PF23559">
    <property type="entry name" value="WHD_DRP"/>
    <property type="match status" value="1"/>
</dbReference>
<proteinExistence type="predicted"/>
<dbReference type="InterPro" id="IPR041118">
    <property type="entry name" value="Rx_N"/>
</dbReference>
<dbReference type="Gene3D" id="1.10.8.430">
    <property type="entry name" value="Helical domain of apoptotic protease-activating factors"/>
    <property type="match status" value="1"/>
</dbReference>
<keyword evidence="7" id="KW-1185">Reference proteome</keyword>
<gene>
    <name evidence="6" type="ORF">A2U01_0005099</name>
</gene>
<comment type="caution">
    <text evidence="6">The sequence shown here is derived from an EMBL/GenBank/DDBJ whole genome shotgun (WGS) entry which is preliminary data.</text>
</comment>
<evidence type="ECO:0000256" key="2">
    <source>
        <dbReference type="ARBA" id="ARBA00022741"/>
    </source>
</evidence>
<dbReference type="EMBL" id="LXQA010006546">
    <property type="protein sequence ID" value="MCH84268.1"/>
    <property type="molecule type" value="Genomic_DNA"/>
</dbReference>
<accession>A0A392MBU7</accession>
<dbReference type="GO" id="GO:0098542">
    <property type="term" value="P:defense response to other organism"/>
    <property type="evidence" value="ECO:0007669"/>
    <property type="project" value="TreeGrafter"/>
</dbReference>
<dbReference type="PANTHER" id="PTHR23155:SF1211">
    <property type="entry name" value="OS09G0313500 PROTEIN"/>
    <property type="match status" value="1"/>
</dbReference>
<keyword evidence="1" id="KW-0677">Repeat</keyword>
<dbReference type="InterPro" id="IPR058922">
    <property type="entry name" value="WHD_DRP"/>
</dbReference>
<evidence type="ECO:0000256" key="1">
    <source>
        <dbReference type="ARBA" id="ARBA00022737"/>
    </source>
</evidence>
<protein>
    <submittedName>
        <fullName evidence="6">CC-NBS-LRR resistance protein</fullName>
    </submittedName>
</protein>
<dbReference type="InterPro" id="IPR044974">
    <property type="entry name" value="Disease_R_plants"/>
</dbReference>
<keyword evidence="3" id="KW-0611">Plant defense</keyword>
<reference evidence="6 7" key="1">
    <citation type="journal article" date="2018" name="Front. Plant Sci.">
        <title>Red Clover (Trifolium pratense) and Zigzag Clover (T. medium) - A Picture of Genomic Similarities and Differences.</title>
        <authorList>
            <person name="Dluhosova J."/>
            <person name="Istvanek J."/>
            <person name="Nedelnik J."/>
            <person name="Repkova J."/>
        </authorList>
    </citation>
    <scope>NUCLEOTIDE SEQUENCE [LARGE SCALE GENOMIC DNA]</scope>
    <source>
        <strain evidence="7">cv. 10/8</strain>
        <tissue evidence="6">Leaf</tissue>
    </source>
</reference>
<dbReference type="FunFam" id="1.10.10.10:FF:000322">
    <property type="entry name" value="Probable disease resistance protein At1g63360"/>
    <property type="match status" value="1"/>
</dbReference>
<sequence>MDELEMLKNTVESIRAVLIDAEDKQESQNHAVRNWVRMLKDVLLLADDLLDEFVIQDMRHKMDEEAHQNKVTKNLYGKRYLLVLDDVWNESHQKWEQLRPYLMCGAQGKESWSLLKKIAFGNDIIEVNQTIESIGKKIVEKCKGVPLAIRSLGGILQSKSEEREWIDVLRGDFWKLCDDKDSILPVLKLSYQNLSPQQRQCFAYCSLYPKGWVIEKDELVQMWMAQGYLECSVEEQCMEDVGNQFVNIFLMKSFLQDAKMNEDGGIKDFKMHDLMHDLATEVADNDCCYLD</sequence>